<reference evidence="4" key="1">
    <citation type="submission" date="2018-03" db="EMBL/GenBank/DDBJ databases">
        <authorList>
            <person name="Rodrigo-Torres L."/>
            <person name="Arahal R. D."/>
            <person name="Lucena T."/>
        </authorList>
    </citation>
    <scope>NUCLEOTIDE SEQUENCE [LARGE SCALE GENOMIC DNA]</scope>
    <source>
        <strain evidence="4">CECT 7615</strain>
    </source>
</reference>
<feature type="domain" description="Gfo/Idh/MocA-like oxidoreductase N-terminal" evidence="1">
    <location>
        <begin position="14"/>
        <end position="130"/>
    </location>
</feature>
<evidence type="ECO:0000313" key="3">
    <source>
        <dbReference type="EMBL" id="SPJ28917.1"/>
    </source>
</evidence>
<dbReference type="Pfam" id="PF22725">
    <property type="entry name" value="GFO_IDH_MocA_C3"/>
    <property type="match status" value="1"/>
</dbReference>
<dbReference type="InterPro" id="IPR036291">
    <property type="entry name" value="NAD(P)-bd_dom_sf"/>
</dbReference>
<dbReference type="GO" id="GO:0000166">
    <property type="term" value="F:nucleotide binding"/>
    <property type="evidence" value="ECO:0007669"/>
    <property type="project" value="InterPro"/>
</dbReference>
<dbReference type="AlphaFoldDB" id="A0A2R8C8Z8"/>
<protein>
    <submittedName>
        <fullName evidence="3">4-carboxy-2-hydroxymuconate-6-semialdehyde dehydrogenase</fullName>
        <ecNumber evidence="3">1.1.1.312</ecNumber>
    </submittedName>
</protein>
<evidence type="ECO:0000313" key="4">
    <source>
        <dbReference type="Proteomes" id="UP000244898"/>
    </source>
</evidence>
<organism evidence="3 4">
    <name type="scientific">Falsiruegeria mediterranea M17</name>
    <dbReference type="NCBI Taxonomy" id="1200281"/>
    <lineage>
        <taxon>Bacteria</taxon>
        <taxon>Pseudomonadati</taxon>
        <taxon>Pseudomonadota</taxon>
        <taxon>Alphaproteobacteria</taxon>
        <taxon>Rhodobacterales</taxon>
        <taxon>Roseobacteraceae</taxon>
        <taxon>Falsiruegeria</taxon>
    </lineage>
</organism>
<sequence>MASSKHNNAAIRTRLAIAGIGLVGQRHADAIAQVSDTTLCAVVDPSDAGKVAAERLGVPWFDDLNTMILAQAPDGIILSTPTKLHVDQGAACLDAGIPVLIEKPLADDLRAAKILVESAEQANVALLVGHHRRHNPLIRKAHEHIKRGTIGAVRAVQATCWFYKPDTYFDVAPWRKQVGAGPISVNLVHDIDLLRHLCGEIVSVQAQAAPSDRGYENEDVAAALLRFANGAIGTITVSDSIVAPWSWEMTAHEYPIYPTTSQSAYQIGGSHGSLSVPDLTLWTHNERRDWWTPISATSVTRDTSDPLINQMAHFAAVIRGEEVPLVSGREGLRSLAVVDAIQKSAKTNTLIHLDEADGDDRLGKVMSQTTKTNETKAKIAN</sequence>
<keyword evidence="4" id="KW-1185">Reference proteome</keyword>
<dbReference type="EC" id="1.1.1.312" evidence="3"/>
<dbReference type="InterPro" id="IPR000683">
    <property type="entry name" value="Gfo/Idh/MocA-like_OxRdtase_N"/>
</dbReference>
<gene>
    <name evidence="3" type="primary">ligC</name>
    <name evidence="3" type="ORF">TRM7615_02426</name>
</gene>
<accession>A0A2R8C8Z8</accession>
<dbReference type="Proteomes" id="UP000244898">
    <property type="component" value="Unassembled WGS sequence"/>
</dbReference>
<dbReference type="PANTHER" id="PTHR43377:SF8">
    <property type="entry name" value="BLR3664 PROTEIN"/>
    <property type="match status" value="1"/>
</dbReference>
<feature type="domain" description="GFO/IDH/MocA-like oxidoreductase" evidence="2">
    <location>
        <begin position="138"/>
        <end position="274"/>
    </location>
</feature>
<dbReference type="RefSeq" id="WP_235824077.1">
    <property type="nucleotide sequence ID" value="NZ_ONZG01000005.1"/>
</dbReference>
<dbReference type="Gene3D" id="3.30.360.10">
    <property type="entry name" value="Dihydrodipicolinate Reductase, domain 2"/>
    <property type="match status" value="1"/>
</dbReference>
<dbReference type="Pfam" id="PF01408">
    <property type="entry name" value="GFO_IDH_MocA"/>
    <property type="match status" value="1"/>
</dbReference>
<dbReference type="Gene3D" id="3.40.50.720">
    <property type="entry name" value="NAD(P)-binding Rossmann-like Domain"/>
    <property type="match status" value="1"/>
</dbReference>
<proteinExistence type="predicted"/>
<dbReference type="PANTHER" id="PTHR43377">
    <property type="entry name" value="BILIVERDIN REDUCTASE A"/>
    <property type="match status" value="1"/>
</dbReference>
<dbReference type="InterPro" id="IPR055170">
    <property type="entry name" value="GFO_IDH_MocA-like_dom"/>
</dbReference>
<dbReference type="SUPFAM" id="SSF51735">
    <property type="entry name" value="NAD(P)-binding Rossmann-fold domains"/>
    <property type="match status" value="1"/>
</dbReference>
<name>A0A2R8C8Z8_9RHOB</name>
<dbReference type="GO" id="GO:0050606">
    <property type="term" value="F:4-carboxy-2-hydroxymuconate semialdehyde hemiacetal dehydrogenase activity"/>
    <property type="evidence" value="ECO:0007669"/>
    <property type="project" value="UniProtKB-EC"/>
</dbReference>
<dbReference type="SUPFAM" id="SSF55347">
    <property type="entry name" value="Glyceraldehyde-3-phosphate dehydrogenase-like, C-terminal domain"/>
    <property type="match status" value="1"/>
</dbReference>
<keyword evidence="3" id="KW-0560">Oxidoreductase</keyword>
<evidence type="ECO:0000259" key="2">
    <source>
        <dbReference type="Pfam" id="PF22725"/>
    </source>
</evidence>
<dbReference type="InterPro" id="IPR051450">
    <property type="entry name" value="Gfo/Idh/MocA_Oxidoreductases"/>
</dbReference>
<dbReference type="EMBL" id="ONZG01000005">
    <property type="protein sequence ID" value="SPJ28917.1"/>
    <property type="molecule type" value="Genomic_DNA"/>
</dbReference>
<evidence type="ECO:0000259" key="1">
    <source>
        <dbReference type="Pfam" id="PF01408"/>
    </source>
</evidence>